<evidence type="ECO:0000313" key="2">
    <source>
        <dbReference type="Proteomes" id="UP001165367"/>
    </source>
</evidence>
<keyword evidence="2" id="KW-1185">Reference proteome</keyword>
<dbReference type="PROSITE" id="PS51257">
    <property type="entry name" value="PROKAR_LIPOPROTEIN"/>
    <property type="match status" value="1"/>
</dbReference>
<dbReference type="RefSeq" id="WP_237868666.1">
    <property type="nucleotide sequence ID" value="NZ_JAKLTR010000002.1"/>
</dbReference>
<sequence>MMRILFLLLIVLLISCNFKRSKNVTNDPFYTDTGGLDLPRIPFIDPYELKKTGDNEWRLELLTTDLGAYAVHNVQGINLIDGKILLYSTGTTIKQVRAGSAWIVIDPKLPKETVVFSQDKFLDTLHLLGMRNKILFAPDSIYDEFKKGHLQWRK</sequence>
<comment type="caution">
    <text evidence="1">The sequence shown here is derived from an EMBL/GenBank/DDBJ whole genome shotgun (WGS) entry which is preliminary data.</text>
</comment>
<name>A0ABS9KM84_9BACT</name>
<protein>
    <submittedName>
        <fullName evidence="1">Uncharacterized protein</fullName>
    </submittedName>
</protein>
<reference evidence="1" key="1">
    <citation type="submission" date="2022-01" db="EMBL/GenBank/DDBJ databases">
        <authorList>
            <person name="Jo J.-H."/>
            <person name="Im W.-T."/>
        </authorList>
    </citation>
    <scope>NUCLEOTIDE SEQUENCE</scope>
    <source>
        <strain evidence="1">NA20</strain>
    </source>
</reference>
<dbReference type="Proteomes" id="UP001165367">
    <property type="component" value="Unassembled WGS sequence"/>
</dbReference>
<proteinExistence type="predicted"/>
<dbReference type="EMBL" id="JAKLTR010000002">
    <property type="protein sequence ID" value="MCG2613438.1"/>
    <property type="molecule type" value="Genomic_DNA"/>
</dbReference>
<gene>
    <name evidence="1" type="ORF">LZZ85_04065</name>
</gene>
<evidence type="ECO:0000313" key="1">
    <source>
        <dbReference type="EMBL" id="MCG2613438.1"/>
    </source>
</evidence>
<accession>A0ABS9KM84</accession>
<organism evidence="1 2">
    <name type="scientific">Terrimonas ginsenosidimutans</name>
    <dbReference type="NCBI Taxonomy" id="2908004"/>
    <lineage>
        <taxon>Bacteria</taxon>
        <taxon>Pseudomonadati</taxon>
        <taxon>Bacteroidota</taxon>
        <taxon>Chitinophagia</taxon>
        <taxon>Chitinophagales</taxon>
        <taxon>Chitinophagaceae</taxon>
        <taxon>Terrimonas</taxon>
    </lineage>
</organism>